<reference evidence="1 2" key="1">
    <citation type="journal article" date="2022" name="BMC Genomics">
        <title>Comparative genome analysis of mycobacteria focusing on tRNA and non-coding RNA.</title>
        <authorList>
            <person name="Behra P.R.K."/>
            <person name="Pettersson B.M.F."/>
            <person name="Ramesh M."/>
            <person name="Das S."/>
            <person name="Dasgupta S."/>
            <person name="Kirsebom L.A."/>
        </authorList>
    </citation>
    <scope>NUCLEOTIDE SEQUENCE [LARGE SCALE GENOMIC DNA]</scope>
    <source>
        <strain evidence="1 2">DSM 44078</strain>
    </source>
</reference>
<dbReference type="SUPFAM" id="SSF53335">
    <property type="entry name" value="S-adenosyl-L-methionine-dependent methyltransferases"/>
    <property type="match status" value="1"/>
</dbReference>
<dbReference type="GO" id="GO:0008168">
    <property type="term" value="F:methyltransferase activity"/>
    <property type="evidence" value="ECO:0007669"/>
    <property type="project" value="UniProtKB-KW"/>
</dbReference>
<proteinExistence type="predicted"/>
<protein>
    <submittedName>
        <fullName evidence="1">Class I SAM-dependent methyltransferase</fullName>
    </submittedName>
</protein>
<keyword evidence="1" id="KW-0808">Transferase</keyword>
<dbReference type="GO" id="GO:0032259">
    <property type="term" value="P:methylation"/>
    <property type="evidence" value="ECO:0007669"/>
    <property type="project" value="UniProtKB-KW"/>
</dbReference>
<dbReference type="Gene3D" id="3.40.50.150">
    <property type="entry name" value="Vaccinia Virus protein VP39"/>
    <property type="match status" value="1"/>
</dbReference>
<dbReference type="Proteomes" id="UP001526201">
    <property type="component" value="Unassembled WGS sequence"/>
</dbReference>
<dbReference type="RefSeq" id="WP_264068919.1">
    <property type="nucleotide sequence ID" value="NZ_JACKTY010000031.1"/>
</dbReference>
<accession>A0ABT3CEH7</accession>
<comment type="caution">
    <text evidence="1">The sequence shown here is derived from an EMBL/GenBank/DDBJ whole genome shotgun (WGS) entry which is preliminary data.</text>
</comment>
<name>A0ABT3CEH7_9MYCO</name>
<organism evidence="1 2">
    <name type="scientific">Mycolicibacterium komossense</name>
    <dbReference type="NCBI Taxonomy" id="1779"/>
    <lineage>
        <taxon>Bacteria</taxon>
        <taxon>Bacillati</taxon>
        <taxon>Actinomycetota</taxon>
        <taxon>Actinomycetes</taxon>
        <taxon>Mycobacteriales</taxon>
        <taxon>Mycobacteriaceae</taxon>
        <taxon>Mycolicibacterium</taxon>
    </lineage>
</organism>
<keyword evidence="2" id="KW-1185">Reference proteome</keyword>
<dbReference type="EMBL" id="JACKTY010000031">
    <property type="protein sequence ID" value="MCV7227884.1"/>
    <property type="molecule type" value="Genomic_DNA"/>
</dbReference>
<evidence type="ECO:0000313" key="2">
    <source>
        <dbReference type="Proteomes" id="UP001526201"/>
    </source>
</evidence>
<sequence>MTDTAPAGGHAPVLRWQDIPGWFQWRDAQDEAVAHFPDGSVFVEVGNYLGKSLCSLAEAVTANGRRITIVGVDTCRGSGPEGRRAINAHGAAVADGGGTFAGQLHRNIIDCGFADRVHLVIGASVPASALFADGSLAWVHIDARHDYDSVAADIAAWGPKVVCGGWLSGDDYDAVQWPGVFTAVRDSLPTAEPWSLCQWRWVKPG</sequence>
<evidence type="ECO:0000313" key="1">
    <source>
        <dbReference type="EMBL" id="MCV7227884.1"/>
    </source>
</evidence>
<gene>
    <name evidence="1" type="ORF">H7J73_17850</name>
</gene>
<dbReference type="Pfam" id="PF13578">
    <property type="entry name" value="Methyltransf_24"/>
    <property type="match status" value="1"/>
</dbReference>
<keyword evidence="1" id="KW-0489">Methyltransferase</keyword>
<dbReference type="InterPro" id="IPR029063">
    <property type="entry name" value="SAM-dependent_MTases_sf"/>
</dbReference>